<evidence type="ECO:0008006" key="4">
    <source>
        <dbReference type="Google" id="ProtNLM"/>
    </source>
</evidence>
<reference evidence="2 3" key="1">
    <citation type="submission" date="2021-01" db="EMBL/GenBank/DDBJ databases">
        <title>Complete genome sequence of Pantoea eucrina OB49, a heavy metal tolerant bacterium with PGPR potential isolated from wheat in Algeria.</title>
        <authorList>
            <person name="Lekired A."/>
            <person name="Ouzari I.H."/>
        </authorList>
    </citation>
    <scope>NUCLEOTIDE SEQUENCE [LARGE SCALE GENOMIC DNA]</scope>
    <source>
        <strain evidence="2 3">OB49</strain>
    </source>
</reference>
<dbReference type="GeneID" id="84691210"/>
<keyword evidence="1" id="KW-1133">Transmembrane helix</keyword>
<sequence>MMISPQRATWILALACLVLAFCLVQRSFSMPVQPVTPSAVLSESGAQDASASSDKPCALSAKSLSASTPVFDAALLLLMLVMALVAALAVPQRLSFFWRHQSHRPPLRRRHLTLCVFRE</sequence>
<dbReference type="EMBL" id="JAFCXS010000001">
    <property type="protein sequence ID" value="MBM0746192.1"/>
    <property type="molecule type" value="Genomic_DNA"/>
</dbReference>
<evidence type="ECO:0000256" key="1">
    <source>
        <dbReference type="SAM" id="Phobius"/>
    </source>
</evidence>
<dbReference type="Proteomes" id="UP000809137">
    <property type="component" value="Unassembled WGS sequence"/>
</dbReference>
<evidence type="ECO:0000313" key="3">
    <source>
        <dbReference type="Proteomes" id="UP000809137"/>
    </source>
</evidence>
<accession>A0ABS1Z1Q0</accession>
<keyword evidence="1" id="KW-0812">Transmembrane</keyword>
<organism evidence="2 3">
    <name type="scientific">Pantoea eucrina</name>
    <dbReference type="NCBI Taxonomy" id="472693"/>
    <lineage>
        <taxon>Bacteria</taxon>
        <taxon>Pseudomonadati</taxon>
        <taxon>Pseudomonadota</taxon>
        <taxon>Gammaproteobacteria</taxon>
        <taxon>Enterobacterales</taxon>
        <taxon>Erwiniaceae</taxon>
        <taxon>Pantoea</taxon>
    </lineage>
</organism>
<keyword evidence="3" id="KW-1185">Reference proteome</keyword>
<protein>
    <recommendedName>
        <fullName evidence="4">Copper resistance protein</fullName>
    </recommendedName>
</protein>
<comment type="caution">
    <text evidence="2">The sequence shown here is derived from an EMBL/GenBank/DDBJ whole genome shotgun (WGS) entry which is preliminary data.</text>
</comment>
<dbReference type="RefSeq" id="WP_039384282.1">
    <property type="nucleotide sequence ID" value="NZ_CP083448.1"/>
</dbReference>
<gene>
    <name evidence="2" type="ORF">JJB79_01960</name>
</gene>
<name>A0ABS1Z1Q0_9GAMM</name>
<proteinExistence type="predicted"/>
<evidence type="ECO:0000313" key="2">
    <source>
        <dbReference type="EMBL" id="MBM0746192.1"/>
    </source>
</evidence>
<feature type="transmembrane region" description="Helical" evidence="1">
    <location>
        <begin position="66"/>
        <end position="90"/>
    </location>
</feature>
<keyword evidence="1" id="KW-0472">Membrane</keyword>